<evidence type="ECO:0000313" key="2">
    <source>
        <dbReference type="EMBL" id="TRY87941.1"/>
    </source>
</evidence>
<reference evidence="2 3" key="1">
    <citation type="journal article" date="2019" name="Sci. Data">
        <title>Hybrid genome assembly and annotation of Danionella translucida.</title>
        <authorList>
            <person name="Kadobianskyi M."/>
            <person name="Schulze L."/>
            <person name="Schuelke M."/>
            <person name="Judkewitz B."/>
        </authorList>
    </citation>
    <scope>NUCLEOTIDE SEQUENCE [LARGE SCALE GENOMIC DNA]</scope>
    <source>
        <strain evidence="2 3">Bolton</strain>
    </source>
</reference>
<comment type="caution">
    <text evidence="2">The sequence shown here is derived from an EMBL/GenBank/DDBJ whole genome shotgun (WGS) entry which is preliminary data.</text>
</comment>
<evidence type="ECO:0000256" key="1">
    <source>
        <dbReference type="SAM" id="MobiDB-lite"/>
    </source>
</evidence>
<feature type="region of interest" description="Disordered" evidence="1">
    <location>
        <begin position="47"/>
        <end position="74"/>
    </location>
</feature>
<feature type="compositionally biased region" description="Basic and acidic residues" evidence="1">
    <location>
        <begin position="544"/>
        <end position="553"/>
    </location>
</feature>
<dbReference type="EMBL" id="SRMA01026079">
    <property type="protein sequence ID" value="TRY87941.1"/>
    <property type="molecule type" value="Genomic_DNA"/>
</dbReference>
<dbReference type="OrthoDB" id="6103986at2759"/>
<sequence>MMPSSDRWHHASRERSFVVHQEIVWRCYSDVFTSVWDKLLPRSVQRVPRGDSVKQPGLSTENLHPAPPHENRDQHVLETSPTCCFLKAIGVLLQKGEEVDASISQLLSLVQISRALEKSKPRNDCKNLLNCFGNDGAAEDELLECEHQTRAVMKPTEVLKQEQELKLEEAAPGHLPSSDSEDPVLFISKQGVSVAAMSGAGGPAEEHGPLYLSLGKRAENKRVQQCVRLLEAQSQRLDPVHGEHSAEARRAKLQAALGAHRRSHASKPLEHGASALLRLTEGAVQLALVAGGGAPDPSLLRHLDVPHVAALHDEVACAPCWRHQRSARTRCRSIAAPNRRRFHLLSGVIRSGTSQPRCHMSPGRKPTQEPNILDPLVASFNPDKRLHAARLEGERGDGCEADLMGLDSCSSTSSCRLPAALLRSSSRALAGACACSSGLMGRGLWPMPASSSCEQAFEGERILRSSRDCQRCRRPSTRSQSCRRDSDIIIISEVNISKDIFKFNLPLIRLWFYSSNAALEAQPVLRCFLELGSMSRARQFGTAPEDRHGDWCDHGAGPDARRPAGTPPTPPGRWLEGSGSETDSDKHERRFSFSVTFRHMSDLPVVRLAEGGGGVQPNPPLSSAAQALALSLHVQDIGVEAADQRSFHHCPVLRVQVHVPDVPASPRSHETFIKSDAPVQEAHTERFSPVARSCPRSCVLMPTMISMVACDRKFFSQNARSQPSLRAFCQACGNTLNMSTEASVGSFGWPSHHLEGSEQGHVIAEGVGSEALPAQHGQALLSSLRRLQERLAVRQSAGDGQDGIQTLEHHGTHHHLPQVRIHRQVCQVHSQLREVLPRVHSVDRLQPREKQEVTSVSLGTRSQARLQSRSSLAPEPTTDQRRFGQSVTARFCDSGALTEGLGMSAAHRRSHLQHLHGVFHRVHVRRLRGFREKLCDGTRNQQLGVQTQLLREGRGGGGGGHPQQLRDLVLQHALEPQTAEEVEAHAGPAAARSADITNTDLNISQSPQER</sequence>
<proteinExistence type="predicted"/>
<gene>
    <name evidence="2" type="ORF">DNTS_005231</name>
</gene>
<dbReference type="AlphaFoldDB" id="A0A553QDD4"/>
<organism evidence="2 3">
    <name type="scientific">Danionella cerebrum</name>
    <dbReference type="NCBI Taxonomy" id="2873325"/>
    <lineage>
        <taxon>Eukaryota</taxon>
        <taxon>Metazoa</taxon>
        <taxon>Chordata</taxon>
        <taxon>Craniata</taxon>
        <taxon>Vertebrata</taxon>
        <taxon>Euteleostomi</taxon>
        <taxon>Actinopterygii</taxon>
        <taxon>Neopterygii</taxon>
        <taxon>Teleostei</taxon>
        <taxon>Ostariophysi</taxon>
        <taxon>Cypriniformes</taxon>
        <taxon>Danionidae</taxon>
        <taxon>Danioninae</taxon>
        <taxon>Danionella</taxon>
    </lineage>
</organism>
<feature type="region of interest" description="Disordered" evidence="1">
    <location>
        <begin position="540"/>
        <end position="588"/>
    </location>
</feature>
<dbReference type="Proteomes" id="UP000316079">
    <property type="component" value="Unassembled WGS sequence"/>
</dbReference>
<feature type="compositionally biased region" description="Low complexity" evidence="1">
    <location>
        <begin position="861"/>
        <end position="873"/>
    </location>
</feature>
<accession>A0A553QDD4</accession>
<feature type="region of interest" description="Disordered" evidence="1">
    <location>
        <begin position="846"/>
        <end position="886"/>
    </location>
</feature>
<evidence type="ECO:0000313" key="3">
    <source>
        <dbReference type="Proteomes" id="UP000316079"/>
    </source>
</evidence>
<name>A0A553QDD4_9TELE</name>
<feature type="region of interest" description="Disordered" evidence="1">
    <location>
        <begin position="978"/>
        <end position="1010"/>
    </location>
</feature>
<protein>
    <submittedName>
        <fullName evidence="2">Uncharacterized protein</fullName>
    </submittedName>
</protein>
<feature type="compositionally biased region" description="Polar residues" evidence="1">
    <location>
        <begin position="995"/>
        <end position="1010"/>
    </location>
</feature>
<keyword evidence="3" id="KW-1185">Reference proteome</keyword>